<reference evidence="1" key="2">
    <citation type="submission" date="2021-08" db="EMBL/GenBank/DDBJ databases">
        <authorList>
            <person name="Eriksson T."/>
        </authorList>
    </citation>
    <scope>NUCLEOTIDE SEQUENCE</scope>
    <source>
        <strain evidence="1">Stoneville</strain>
        <tissue evidence="1">Whole head</tissue>
    </source>
</reference>
<keyword evidence="2" id="KW-1185">Reference proteome</keyword>
<accession>A0A8J6LJR0</accession>
<comment type="caution">
    <text evidence="1">The sequence shown here is derived from an EMBL/GenBank/DDBJ whole genome shotgun (WGS) entry which is preliminary data.</text>
</comment>
<reference evidence="1" key="1">
    <citation type="journal article" date="2020" name="J Insects Food Feed">
        <title>The yellow mealworm (Tenebrio molitor) genome: a resource for the emerging insects as food and feed industry.</title>
        <authorList>
            <person name="Eriksson T."/>
            <person name="Andere A."/>
            <person name="Kelstrup H."/>
            <person name="Emery V."/>
            <person name="Picard C."/>
        </authorList>
    </citation>
    <scope>NUCLEOTIDE SEQUENCE</scope>
    <source>
        <strain evidence="1">Stoneville</strain>
        <tissue evidence="1">Whole head</tissue>
    </source>
</reference>
<evidence type="ECO:0000313" key="1">
    <source>
        <dbReference type="EMBL" id="KAH0821272.1"/>
    </source>
</evidence>
<organism evidence="1 2">
    <name type="scientific">Tenebrio molitor</name>
    <name type="common">Yellow mealworm beetle</name>
    <dbReference type="NCBI Taxonomy" id="7067"/>
    <lineage>
        <taxon>Eukaryota</taxon>
        <taxon>Metazoa</taxon>
        <taxon>Ecdysozoa</taxon>
        <taxon>Arthropoda</taxon>
        <taxon>Hexapoda</taxon>
        <taxon>Insecta</taxon>
        <taxon>Pterygota</taxon>
        <taxon>Neoptera</taxon>
        <taxon>Endopterygota</taxon>
        <taxon>Coleoptera</taxon>
        <taxon>Polyphaga</taxon>
        <taxon>Cucujiformia</taxon>
        <taxon>Tenebrionidae</taxon>
        <taxon>Tenebrio</taxon>
    </lineage>
</organism>
<gene>
    <name evidence="1" type="ORF">GEV33_001519</name>
</gene>
<protein>
    <submittedName>
        <fullName evidence="1">Uncharacterized protein</fullName>
    </submittedName>
</protein>
<evidence type="ECO:0000313" key="2">
    <source>
        <dbReference type="Proteomes" id="UP000719412"/>
    </source>
</evidence>
<dbReference type="EMBL" id="JABDTM020008606">
    <property type="protein sequence ID" value="KAH0821272.1"/>
    <property type="molecule type" value="Genomic_DNA"/>
</dbReference>
<dbReference type="AlphaFoldDB" id="A0A8J6LJR0"/>
<name>A0A8J6LJR0_TENMO</name>
<sequence length="73" mass="7645">MDGSATGLLFVASGSCCSGIWNRKEKRKKEQGGSEGLTGVDVLSPESLVVFDGYRVVKGVESTSSWRSSGSSV</sequence>
<dbReference type="Proteomes" id="UP000719412">
    <property type="component" value="Unassembled WGS sequence"/>
</dbReference>
<proteinExistence type="predicted"/>